<gene>
    <name evidence="3" type="ORF">BCR44DRAFT_1435508</name>
</gene>
<dbReference type="Pfam" id="PF00505">
    <property type="entry name" value="HMG_box"/>
    <property type="match status" value="1"/>
</dbReference>
<name>A0A1Y2HMD2_9FUNG</name>
<dbReference type="PROSITE" id="PS50118">
    <property type="entry name" value="HMG_BOX_2"/>
    <property type="match status" value="1"/>
</dbReference>
<keyword evidence="1" id="KW-0539">Nucleus</keyword>
<dbReference type="GO" id="GO:0003677">
    <property type="term" value="F:DNA binding"/>
    <property type="evidence" value="ECO:0007669"/>
    <property type="project" value="UniProtKB-UniRule"/>
</dbReference>
<dbReference type="Gene3D" id="1.10.30.10">
    <property type="entry name" value="High mobility group box domain"/>
    <property type="match status" value="1"/>
</dbReference>
<evidence type="ECO:0000259" key="2">
    <source>
        <dbReference type="PROSITE" id="PS50118"/>
    </source>
</evidence>
<dbReference type="SUPFAM" id="SSF47095">
    <property type="entry name" value="HMG-box"/>
    <property type="match status" value="1"/>
</dbReference>
<dbReference type="SMART" id="SM00398">
    <property type="entry name" value="HMG"/>
    <property type="match status" value="1"/>
</dbReference>
<feature type="domain" description="HMG box" evidence="2">
    <location>
        <begin position="49"/>
        <end position="113"/>
    </location>
</feature>
<evidence type="ECO:0000313" key="3">
    <source>
        <dbReference type="EMBL" id="ORZ34971.1"/>
    </source>
</evidence>
<keyword evidence="1" id="KW-0238">DNA-binding</keyword>
<keyword evidence="4" id="KW-1185">Reference proteome</keyword>
<feature type="DNA-binding region" description="HMG box" evidence="1">
    <location>
        <begin position="49"/>
        <end position="113"/>
    </location>
</feature>
<evidence type="ECO:0000313" key="4">
    <source>
        <dbReference type="Proteomes" id="UP000193411"/>
    </source>
</evidence>
<organism evidence="3 4">
    <name type="scientific">Catenaria anguillulae PL171</name>
    <dbReference type="NCBI Taxonomy" id="765915"/>
    <lineage>
        <taxon>Eukaryota</taxon>
        <taxon>Fungi</taxon>
        <taxon>Fungi incertae sedis</taxon>
        <taxon>Blastocladiomycota</taxon>
        <taxon>Blastocladiomycetes</taxon>
        <taxon>Blastocladiales</taxon>
        <taxon>Catenariaceae</taxon>
        <taxon>Catenaria</taxon>
    </lineage>
</organism>
<dbReference type="GO" id="GO:0005634">
    <property type="term" value="C:nucleus"/>
    <property type="evidence" value="ECO:0007669"/>
    <property type="project" value="UniProtKB-UniRule"/>
</dbReference>
<sequence length="121" mass="13826">MIKGRLVFSASGEAYIEISEELQAQWNLSGIALLSSPESVRESHKSSRPKKPENAFFLYKKAKQKEFKERNQRNFNRNMGEMWHNESEEVKEEFRQRAIEVKRAAKANLSGNPVAAAQQAG</sequence>
<reference evidence="3 4" key="1">
    <citation type="submission" date="2016-07" db="EMBL/GenBank/DDBJ databases">
        <title>Pervasive Adenine N6-methylation of Active Genes in Fungi.</title>
        <authorList>
            <consortium name="DOE Joint Genome Institute"/>
            <person name="Mondo S.J."/>
            <person name="Dannebaum R.O."/>
            <person name="Kuo R.C."/>
            <person name="Labutti K."/>
            <person name="Haridas S."/>
            <person name="Kuo A."/>
            <person name="Salamov A."/>
            <person name="Ahrendt S.R."/>
            <person name="Lipzen A."/>
            <person name="Sullivan W."/>
            <person name="Andreopoulos W.B."/>
            <person name="Clum A."/>
            <person name="Lindquist E."/>
            <person name="Daum C."/>
            <person name="Ramamoorthy G.K."/>
            <person name="Gryganskyi A."/>
            <person name="Culley D."/>
            <person name="Magnuson J.K."/>
            <person name="James T.Y."/>
            <person name="O'Malley M.A."/>
            <person name="Stajich J.E."/>
            <person name="Spatafora J.W."/>
            <person name="Visel A."/>
            <person name="Grigoriev I.V."/>
        </authorList>
    </citation>
    <scope>NUCLEOTIDE SEQUENCE [LARGE SCALE GENOMIC DNA]</scope>
    <source>
        <strain evidence="3 4">PL171</strain>
    </source>
</reference>
<protein>
    <recommendedName>
        <fullName evidence="2">HMG box domain-containing protein</fullName>
    </recommendedName>
</protein>
<evidence type="ECO:0000256" key="1">
    <source>
        <dbReference type="PROSITE-ProRule" id="PRU00267"/>
    </source>
</evidence>
<dbReference type="InterPro" id="IPR009071">
    <property type="entry name" value="HMG_box_dom"/>
</dbReference>
<accession>A0A1Y2HMD2</accession>
<proteinExistence type="predicted"/>
<dbReference type="Proteomes" id="UP000193411">
    <property type="component" value="Unassembled WGS sequence"/>
</dbReference>
<dbReference type="AlphaFoldDB" id="A0A1Y2HMD2"/>
<dbReference type="EMBL" id="MCFL01000025">
    <property type="protein sequence ID" value="ORZ34971.1"/>
    <property type="molecule type" value="Genomic_DNA"/>
</dbReference>
<dbReference type="InterPro" id="IPR036910">
    <property type="entry name" value="HMG_box_dom_sf"/>
</dbReference>
<dbReference type="OrthoDB" id="6247875at2759"/>
<comment type="caution">
    <text evidence="3">The sequence shown here is derived from an EMBL/GenBank/DDBJ whole genome shotgun (WGS) entry which is preliminary data.</text>
</comment>